<dbReference type="Pfam" id="PF12401">
    <property type="entry name" value="FhaA_N"/>
    <property type="match status" value="1"/>
</dbReference>
<evidence type="ECO:0000259" key="1">
    <source>
        <dbReference type="PROSITE" id="PS50006"/>
    </source>
</evidence>
<dbReference type="Gene3D" id="2.60.200.20">
    <property type="match status" value="1"/>
</dbReference>
<protein>
    <submittedName>
        <fullName evidence="2">Signal peptide protein</fullName>
    </submittedName>
</protein>
<evidence type="ECO:0000313" key="2">
    <source>
        <dbReference type="EMBL" id="KHM49536.1"/>
    </source>
</evidence>
<dbReference type="SUPFAM" id="SSF49879">
    <property type="entry name" value="SMAD/FHA domain"/>
    <property type="match status" value="1"/>
</dbReference>
<evidence type="ECO:0000313" key="3">
    <source>
        <dbReference type="Proteomes" id="UP000030993"/>
    </source>
</evidence>
<dbReference type="Proteomes" id="UP000030993">
    <property type="component" value="Unassembled WGS sequence"/>
</dbReference>
<organism evidence="2 3">
    <name type="scientific">Anaerovibrio lipolyticus</name>
    <dbReference type="NCBI Taxonomy" id="82374"/>
    <lineage>
        <taxon>Bacteria</taxon>
        <taxon>Bacillati</taxon>
        <taxon>Bacillota</taxon>
        <taxon>Negativicutes</taxon>
        <taxon>Selenomonadales</taxon>
        <taxon>Selenomonadaceae</taxon>
        <taxon>Anaerovibrio</taxon>
    </lineage>
</organism>
<dbReference type="Gene3D" id="3.30.2320.60">
    <property type="entry name" value="FhaA, phosphopeptide-binding domain (DUF3662)"/>
    <property type="match status" value="1"/>
</dbReference>
<feature type="domain" description="FHA" evidence="1">
    <location>
        <begin position="178"/>
        <end position="227"/>
    </location>
</feature>
<dbReference type="STRING" id="82374.NZ47_12640"/>
<dbReference type="RefSeq" id="WP_039211642.1">
    <property type="nucleotide sequence ID" value="NZ_JSCE01000236.1"/>
</dbReference>
<dbReference type="InterPro" id="IPR008984">
    <property type="entry name" value="SMAD_FHA_dom_sf"/>
</dbReference>
<comment type="caution">
    <text evidence="2">The sequence shown here is derived from an EMBL/GenBank/DDBJ whole genome shotgun (WGS) entry which is preliminary data.</text>
</comment>
<dbReference type="AlphaFoldDB" id="A0A0B2JSQ1"/>
<gene>
    <name evidence="2" type="ORF">NZ47_12640</name>
</gene>
<proteinExistence type="predicted"/>
<sequence>MSIGNLESFLEKKIEGFFNRKLSSVLEPTEVIKQLEREIIRKRRKSQTGLIVPNFYYVEMAPDDYQRLCARRFLDELYVMVEKMIISNDCFMDGQLEITLNANEEFKKGTCEVKGTFVDDSYGEMEQPIEVPECHTIVLNKSEFKPPLNLPVEHKTVSLLAIEGPDIDSYLEFGEKQIYIGRRVNNDFILTDTNASRVHAFITYERHRHILYDAESLNGTFVNGQTVVSPQLLHTGDEIRIGETVLVYEVI</sequence>
<dbReference type="PANTHER" id="PTHR23308">
    <property type="entry name" value="NUCLEAR INHIBITOR OF PROTEIN PHOSPHATASE-1"/>
    <property type="match status" value="1"/>
</dbReference>
<reference evidence="2 3" key="1">
    <citation type="journal article" date="2013" name="PLoS ONE">
        <title>Identification and characterization of three novel lipases belonging to families II and V from Anaerovibrio lipolyticus 5ST.</title>
        <authorList>
            <person name="Prive F."/>
            <person name="Kaderbhai N.N."/>
            <person name="Girdwood S."/>
            <person name="Worgan H.J."/>
            <person name="Pinloche E."/>
            <person name="Scollan N.D."/>
            <person name="Huws S.A."/>
            <person name="Newbold C.J."/>
        </authorList>
    </citation>
    <scope>NUCLEOTIDE SEQUENCE [LARGE SCALE GENOMIC DNA]</scope>
    <source>
        <strain evidence="2 3">5S</strain>
    </source>
</reference>
<dbReference type="InterPro" id="IPR050923">
    <property type="entry name" value="Cell_Proc_Reg/RNA_Proc"/>
</dbReference>
<dbReference type="eggNOG" id="COG1716">
    <property type="taxonomic scope" value="Bacteria"/>
</dbReference>
<dbReference type="InterPro" id="IPR022128">
    <property type="entry name" value="FhaA_N"/>
</dbReference>
<dbReference type="CDD" id="cd00060">
    <property type="entry name" value="FHA"/>
    <property type="match status" value="1"/>
</dbReference>
<accession>A0A0B2JSQ1</accession>
<keyword evidence="3" id="KW-1185">Reference proteome</keyword>
<dbReference type="Pfam" id="PF00498">
    <property type="entry name" value="FHA"/>
    <property type="match status" value="1"/>
</dbReference>
<dbReference type="InterPro" id="IPR042287">
    <property type="entry name" value="FhaA_N_sf"/>
</dbReference>
<dbReference type="PROSITE" id="PS50006">
    <property type="entry name" value="FHA_DOMAIN"/>
    <property type="match status" value="1"/>
</dbReference>
<name>A0A0B2JSQ1_9FIRM</name>
<dbReference type="SMART" id="SM00240">
    <property type="entry name" value="FHA"/>
    <property type="match status" value="1"/>
</dbReference>
<dbReference type="InterPro" id="IPR000253">
    <property type="entry name" value="FHA_dom"/>
</dbReference>
<dbReference type="EMBL" id="JSCE01000236">
    <property type="protein sequence ID" value="KHM49536.1"/>
    <property type="molecule type" value="Genomic_DNA"/>
</dbReference>